<dbReference type="EMBL" id="CP016809">
    <property type="protein sequence ID" value="ANY72652.1"/>
    <property type="molecule type" value="Genomic_DNA"/>
</dbReference>
<reference evidence="2 3" key="2">
    <citation type="submission" date="2016-12" db="EMBL/GenBank/DDBJ databases">
        <title>Genome sequencing and description of Paenibacillus sp. nov. from high altitude lake in the Indian Trans- Himalayas.</title>
        <authorList>
            <person name="Kiran S."/>
            <person name="Swarnkar M.K."/>
            <person name="Rana A."/>
            <person name="Tewari R."/>
            <person name="Gulati A."/>
        </authorList>
    </citation>
    <scope>NUCLEOTIDE SEQUENCE [LARGE SCALE GENOMIC DNA]</scope>
    <source>
        <strain evidence="2 3">IHBB 9951</strain>
    </source>
</reference>
<reference evidence="1" key="1">
    <citation type="submission" date="2016-08" db="EMBL/GenBank/DDBJ databases">
        <title>Complete Genome Seqeunce of Paenibacillus sp. nov. IHBB 9852 from high altitute lake of Indian trans-Himalayas.</title>
        <authorList>
            <person name="Kiran S."/>
            <person name="Swarnkar M.K."/>
            <person name="Rana A."/>
            <person name="Tewari R."/>
            <person name="Gulati A."/>
        </authorList>
    </citation>
    <scope>NUCLEOTIDE SEQUENCE [LARGE SCALE GENOMIC DNA]</scope>
    <source>
        <strain evidence="1">IHBB 9852</strain>
    </source>
</reference>
<protein>
    <submittedName>
        <fullName evidence="1">Uncharacterized protein</fullName>
    </submittedName>
</protein>
<dbReference type="Proteomes" id="UP000189059">
    <property type="component" value="Unassembled WGS sequence"/>
</dbReference>
<dbReference type="EMBL" id="MRVI01000002">
    <property type="protein sequence ID" value="OOC58555.1"/>
    <property type="molecule type" value="Genomic_DNA"/>
</dbReference>
<gene>
    <name evidence="2" type="ORF">BBD40_22910</name>
    <name evidence="1" type="ORF">BBD41_08665</name>
</gene>
<evidence type="ECO:0000313" key="3">
    <source>
        <dbReference type="Proteomes" id="UP000189059"/>
    </source>
</evidence>
<name>A0A1B2DYA1_9BACL</name>
<proteinExistence type="predicted"/>
<sequence length="61" mass="6966">MAPMRIEASGPFCIHNKKITFWIKRMLDGHVGENEVDSLYLKAFGGVSTFFNIHNELIINN</sequence>
<dbReference type="KEGG" id="pib:BBD41_08665"/>
<keyword evidence="3" id="KW-1185">Reference proteome</keyword>
<organism evidence="1">
    <name type="scientific">Paenibacillus ihbetae</name>
    <dbReference type="NCBI Taxonomy" id="1870820"/>
    <lineage>
        <taxon>Bacteria</taxon>
        <taxon>Bacillati</taxon>
        <taxon>Bacillota</taxon>
        <taxon>Bacilli</taxon>
        <taxon>Bacillales</taxon>
        <taxon>Paenibacillaceae</taxon>
        <taxon>Paenibacillus</taxon>
    </lineage>
</organism>
<evidence type="ECO:0000313" key="2">
    <source>
        <dbReference type="EMBL" id="OOC58555.1"/>
    </source>
</evidence>
<evidence type="ECO:0000313" key="1">
    <source>
        <dbReference type="EMBL" id="ANY72652.1"/>
    </source>
</evidence>
<accession>A0A1B2DYA1</accession>
<dbReference type="AlphaFoldDB" id="A0A1B2DYA1"/>